<protein>
    <submittedName>
        <fullName evidence="2">Uncharacterized protein</fullName>
    </submittedName>
</protein>
<dbReference type="EMBL" id="JAWDGP010000638">
    <property type="protein sequence ID" value="KAK3798703.1"/>
    <property type="molecule type" value="Genomic_DNA"/>
</dbReference>
<accession>A0AAE1EAD1</accession>
<proteinExistence type="predicted"/>
<sequence length="125" mass="14042">MTICFATSETGECLTPDYIVTECVICEEQTSQKQLTEDRRFAPPLRPQGQSKRVLHGCGPSLVSPESPHSGRLSPGLVKDSRPSRSSIIILFLPPSAWFERCMWDEECLLPVLSWDQYLPEDSSN</sequence>
<evidence type="ECO:0000313" key="2">
    <source>
        <dbReference type="EMBL" id="KAK3798703.1"/>
    </source>
</evidence>
<feature type="region of interest" description="Disordered" evidence="1">
    <location>
        <begin position="31"/>
        <end position="83"/>
    </location>
</feature>
<organism evidence="2 3">
    <name type="scientific">Elysia crispata</name>
    <name type="common">lettuce slug</name>
    <dbReference type="NCBI Taxonomy" id="231223"/>
    <lineage>
        <taxon>Eukaryota</taxon>
        <taxon>Metazoa</taxon>
        <taxon>Spiralia</taxon>
        <taxon>Lophotrochozoa</taxon>
        <taxon>Mollusca</taxon>
        <taxon>Gastropoda</taxon>
        <taxon>Heterobranchia</taxon>
        <taxon>Euthyneura</taxon>
        <taxon>Panpulmonata</taxon>
        <taxon>Sacoglossa</taxon>
        <taxon>Placobranchoidea</taxon>
        <taxon>Plakobranchidae</taxon>
        <taxon>Elysia</taxon>
    </lineage>
</organism>
<gene>
    <name evidence="2" type="ORF">RRG08_029483</name>
</gene>
<keyword evidence="3" id="KW-1185">Reference proteome</keyword>
<name>A0AAE1EAD1_9GAST</name>
<evidence type="ECO:0000256" key="1">
    <source>
        <dbReference type="SAM" id="MobiDB-lite"/>
    </source>
</evidence>
<evidence type="ECO:0000313" key="3">
    <source>
        <dbReference type="Proteomes" id="UP001283361"/>
    </source>
</evidence>
<reference evidence="2" key="1">
    <citation type="journal article" date="2023" name="G3 (Bethesda)">
        <title>A reference genome for the long-term kleptoplast-retaining sea slug Elysia crispata morphotype clarki.</title>
        <authorList>
            <person name="Eastman K.E."/>
            <person name="Pendleton A.L."/>
            <person name="Shaikh M.A."/>
            <person name="Suttiyut T."/>
            <person name="Ogas R."/>
            <person name="Tomko P."/>
            <person name="Gavelis G."/>
            <person name="Widhalm J.R."/>
            <person name="Wisecaver J.H."/>
        </authorList>
    </citation>
    <scope>NUCLEOTIDE SEQUENCE</scope>
    <source>
        <strain evidence="2">ECLA1</strain>
    </source>
</reference>
<dbReference type="Proteomes" id="UP001283361">
    <property type="component" value="Unassembled WGS sequence"/>
</dbReference>
<comment type="caution">
    <text evidence="2">The sequence shown here is derived from an EMBL/GenBank/DDBJ whole genome shotgun (WGS) entry which is preliminary data.</text>
</comment>
<dbReference type="AlphaFoldDB" id="A0AAE1EAD1"/>